<feature type="transmembrane region" description="Helical" evidence="6">
    <location>
        <begin position="380"/>
        <end position="400"/>
    </location>
</feature>
<keyword evidence="5 6" id="KW-0472">Membrane</keyword>
<feature type="transmembrane region" description="Helical" evidence="6">
    <location>
        <begin position="261"/>
        <end position="285"/>
    </location>
</feature>
<evidence type="ECO:0000256" key="6">
    <source>
        <dbReference type="SAM" id="Phobius"/>
    </source>
</evidence>
<feature type="transmembrane region" description="Helical" evidence="6">
    <location>
        <begin position="46"/>
        <end position="66"/>
    </location>
</feature>
<comment type="subcellular location">
    <subcellularLocation>
        <location evidence="1">Membrane</location>
        <topology evidence="1">Multi-pass membrane protein</topology>
    </subcellularLocation>
</comment>
<dbReference type="OrthoDB" id="2768901at2"/>
<dbReference type="PANTHER" id="PTHR28384">
    <property type="entry name" value="PROGRESSIVE ANKYLOSIS PROTEIN HOMOLOG"/>
    <property type="match status" value="1"/>
</dbReference>
<dbReference type="GO" id="GO:0030504">
    <property type="term" value="F:inorganic diphosphate transmembrane transporter activity"/>
    <property type="evidence" value="ECO:0007669"/>
    <property type="project" value="TreeGrafter"/>
</dbReference>
<keyword evidence="2" id="KW-0813">Transport</keyword>
<sequence>MNTSDVHVSMKRLFLFFIPMGLSVVLINFSHVIINGTLARSDDPKTVLAGYALAMSLLAVSERPGVLLRQTCSALVRDRLSFRAVRTVAYTICGVSLLFGALIAYTPAGRFVFEGAYAAEPAVANEARHAWHALMFLTVFSCLRCLLQGVIIYKMRTRWLTIGMIFRLAGMFVLSRYFLHAGVTGAWQGAFIFLVGMMIEAFLSWLECRKLVAGMPEKDPETDIVRPKQVLPFYKPLLYSTFVVVWALPILNALLGTTEHAALAVASLAVAGSLMNLMLGFFTYFHQIALHFGRTNPGIVRRFTLTLGFVPSALLALMAFTPAGDWMLTHMLGVRGDLLEASKHALQGYLPYVLVFPWLDTLNGFVMSNGETKLMFASQSSNAVMTTLAVLVLTVALPGWNGVLGSLAQSAGVMAELALLAWLYRRNRRLQKRTGLPARAEVGL</sequence>
<evidence type="ECO:0000256" key="3">
    <source>
        <dbReference type="ARBA" id="ARBA00022692"/>
    </source>
</evidence>
<dbReference type="Proteomes" id="UP000309673">
    <property type="component" value="Unassembled WGS sequence"/>
</dbReference>
<accession>A0A4U0F9M1</accession>
<evidence type="ECO:0000256" key="4">
    <source>
        <dbReference type="ARBA" id="ARBA00022989"/>
    </source>
</evidence>
<dbReference type="GO" id="GO:0005315">
    <property type="term" value="F:phosphate transmembrane transporter activity"/>
    <property type="evidence" value="ECO:0007669"/>
    <property type="project" value="InterPro"/>
</dbReference>
<name>A0A4U0F9M1_9BACL</name>
<feature type="transmembrane region" description="Helical" evidence="6">
    <location>
        <begin position="406"/>
        <end position="424"/>
    </location>
</feature>
<comment type="caution">
    <text evidence="7">The sequence shown here is derived from an EMBL/GenBank/DDBJ whole genome shotgun (WGS) entry which is preliminary data.</text>
</comment>
<feature type="transmembrane region" description="Helical" evidence="6">
    <location>
        <begin position="129"/>
        <end position="147"/>
    </location>
</feature>
<evidence type="ECO:0000256" key="2">
    <source>
        <dbReference type="ARBA" id="ARBA00022448"/>
    </source>
</evidence>
<dbReference type="RefSeq" id="WP_136778316.1">
    <property type="nucleotide sequence ID" value="NZ_SUPK01000006.1"/>
</dbReference>
<feature type="transmembrane region" description="Helical" evidence="6">
    <location>
        <begin position="349"/>
        <end position="368"/>
    </location>
</feature>
<dbReference type="GO" id="GO:0035435">
    <property type="term" value="P:phosphate ion transmembrane transport"/>
    <property type="evidence" value="ECO:0007669"/>
    <property type="project" value="InterPro"/>
</dbReference>
<dbReference type="AlphaFoldDB" id="A0A4U0F9M1"/>
<proteinExistence type="predicted"/>
<reference evidence="7 8" key="1">
    <citation type="submission" date="2019-04" db="EMBL/GenBank/DDBJ databases">
        <title>Cohnella sp. nov., isolated from soil.</title>
        <authorList>
            <person name="Kim W."/>
        </authorList>
    </citation>
    <scope>NUCLEOTIDE SEQUENCE [LARGE SCALE GENOMIC DNA]</scope>
    <source>
        <strain evidence="7 8">CAU 1483</strain>
    </source>
</reference>
<evidence type="ECO:0000313" key="8">
    <source>
        <dbReference type="Proteomes" id="UP000309673"/>
    </source>
</evidence>
<dbReference type="PANTHER" id="PTHR28384:SF1">
    <property type="entry name" value="PROGRESSIVE ANKYLOSIS PROTEIN HOMOLOG"/>
    <property type="match status" value="1"/>
</dbReference>
<feature type="transmembrane region" description="Helical" evidence="6">
    <location>
        <begin position="185"/>
        <end position="206"/>
    </location>
</feature>
<keyword evidence="8" id="KW-1185">Reference proteome</keyword>
<evidence type="ECO:0000313" key="7">
    <source>
        <dbReference type="EMBL" id="TJY41397.1"/>
    </source>
</evidence>
<organism evidence="7 8">
    <name type="scientific">Cohnella pontilimi</name>
    <dbReference type="NCBI Taxonomy" id="2564100"/>
    <lineage>
        <taxon>Bacteria</taxon>
        <taxon>Bacillati</taxon>
        <taxon>Bacillota</taxon>
        <taxon>Bacilli</taxon>
        <taxon>Bacillales</taxon>
        <taxon>Paenibacillaceae</taxon>
        <taxon>Cohnella</taxon>
    </lineage>
</organism>
<feature type="transmembrane region" description="Helical" evidence="6">
    <location>
        <begin position="87"/>
        <end position="109"/>
    </location>
</feature>
<feature type="transmembrane region" description="Helical" evidence="6">
    <location>
        <begin position="305"/>
        <end position="329"/>
    </location>
</feature>
<feature type="transmembrane region" description="Helical" evidence="6">
    <location>
        <begin position="12"/>
        <end position="34"/>
    </location>
</feature>
<gene>
    <name evidence="7" type="ORF">E5161_13375</name>
</gene>
<keyword evidence="3 6" id="KW-0812">Transmembrane</keyword>
<feature type="transmembrane region" description="Helical" evidence="6">
    <location>
        <begin position="236"/>
        <end position="255"/>
    </location>
</feature>
<evidence type="ECO:0000256" key="5">
    <source>
        <dbReference type="ARBA" id="ARBA00023136"/>
    </source>
</evidence>
<evidence type="ECO:0000256" key="1">
    <source>
        <dbReference type="ARBA" id="ARBA00004141"/>
    </source>
</evidence>
<dbReference type="Pfam" id="PF07260">
    <property type="entry name" value="ANKH"/>
    <property type="match status" value="1"/>
</dbReference>
<keyword evidence="4 6" id="KW-1133">Transmembrane helix</keyword>
<feature type="transmembrane region" description="Helical" evidence="6">
    <location>
        <begin position="159"/>
        <end position="179"/>
    </location>
</feature>
<dbReference type="GO" id="GO:0005886">
    <property type="term" value="C:plasma membrane"/>
    <property type="evidence" value="ECO:0007669"/>
    <property type="project" value="TreeGrafter"/>
</dbReference>
<dbReference type="InterPro" id="IPR009887">
    <property type="entry name" value="ANKH"/>
</dbReference>
<protein>
    <submittedName>
        <fullName evidence="7">Multi antimicrobial extrusion protein MatE</fullName>
    </submittedName>
</protein>
<dbReference type="EMBL" id="SUPK01000006">
    <property type="protein sequence ID" value="TJY41397.1"/>
    <property type="molecule type" value="Genomic_DNA"/>
</dbReference>